<reference evidence="3" key="2">
    <citation type="journal article" date="2023" name="IMA Fungus">
        <title>Comparative genomic study of the Penicillium genus elucidates a diverse pangenome and 15 lateral gene transfer events.</title>
        <authorList>
            <person name="Petersen C."/>
            <person name="Sorensen T."/>
            <person name="Nielsen M.R."/>
            <person name="Sondergaard T.E."/>
            <person name="Sorensen J.L."/>
            <person name="Fitzpatrick D.A."/>
            <person name="Frisvad J.C."/>
            <person name="Nielsen K.L."/>
        </authorList>
    </citation>
    <scope>NUCLEOTIDE SEQUENCE</scope>
    <source>
        <strain evidence="3">IBT 16125</strain>
    </source>
</reference>
<dbReference type="Proteomes" id="UP001213681">
    <property type="component" value="Unassembled WGS sequence"/>
</dbReference>
<accession>A0AAD6C0P8</accession>
<dbReference type="InterPro" id="IPR051908">
    <property type="entry name" value="Ribosomal_N-acetyltransferase"/>
</dbReference>
<dbReference type="GeneID" id="81600990"/>
<sequence length="241" mass="27046">MAPSSVFHFPIRTLSNERVKLVPFDPKHHVETFFRLSEPHPELYAHMSHGPFPSAAKLKAEFYERGNKHPISFTNTDTFAFAIIDKTRPPSADDPEGELAGTVSYCYTSAEHLSTEIGFIIILPPYQRSHVATNALGLVLNYALNEPDEGGLGLRRVHWKASAANSASSRLAERMGFERVGFTPWHMRFVKGKEKGKIGNGKEPPPGSDPADLWRDTVDLSLGWDQWRSCARERTQKAMSR</sequence>
<dbReference type="PANTHER" id="PTHR43441">
    <property type="entry name" value="RIBOSOMAL-PROTEIN-SERINE ACETYLTRANSFERASE"/>
    <property type="match status" value="1"/>
</dbReference>
<evidence type="ECO:0000259" key="2">
    <source>
        <dbReference type="PROSITE" id="PS51186"/>
    </source>
</evidence>
<reference evidence="3" key="1">
    <citation type="submission" date="2022-12" db="EMBL/GenBank/DDBJ databases">
        <authorList>
            <person name="Petersen C."/>
        </authorList>
    </citation>
    <scope>NUCLEOTIDE SEQUENCE</scope>
    <source>
        <strain evidence="3">IBT 16125</strain>
    </source>
</reference>
<dbReference type="PANTHER" id="PTHR43441:SF5">
    <property type="entry name" value="FAMILY ACETYLTRANSFERASE, PUTATIVE-RELATED"/>
    <property type="match status" value="1"/>
</dbReference>
<dbReference type="InterPro" id="IPR000182">
    <property type="entry name" value="GNAT_dom"/>
</dbReference>
<dbReference type="GO" id="GO:0008999">
    <property type="term" value="F:protein-N-terminal-alanine acetyltransferase activity"/>
    <property type="evidence" value="ECO:0007669"/>
    <property type="project" value="TreeGrafter"/>
</dbReference>
<dbReference type="CDD" id="cd04301">
    <property type="entry name" value="NAT_SF"/>
    <property type="match status" value="1"/>
</dbReference>
<dbReference type="EMBL" id="JAPVEA010000007">
    <property type="protein sequence ID" value="KAJ5443493.1"/>
    <property type="molecule type" value="Genomic_DNA"/>
</dbReference>
<name>A0AAD6C0P8_9EURO</name>
<comment type="caution">
    <text evidence="3">The sequence shown here is derived from an EMBL/GenBank/DDBJ whole genome shotgun (WGS) entry which is preliminary data.</text>
</comment>
<organism evidence="3 4">
    <name type="scientific">Penicillium daleae</name>
    <dbReference type="NCBI Taxonomy" id="63821"/>
    <lineage>
        <taxon>Eukaryota</taxon>
        <taxon>Fungi</taxon>
        <taxon>Dikarya</taxon>
        <taxon>Ascomycota</taxon>
        <taxon>Pezizomycotina</taxon>
        <taxon>Eurotiomycetes</taxon>
        <taxon>Eurotiomycetidae</taxon>
        <taxon>Eurotiales</taxon>
        <taxon>Aspergillaceae</taxon>
        <taxon>Penicillium</taxon>
    </lineage>
</organism>
<dbReference type="RefSeq" id="XP_056763573.1">
    <property type="nucleotide sequence ID" value="XM_056910747.1"/>
</dbReference>
<dbReference type="GO" id="GO:1990189">
    <property type="term" value="F:protein N-terminal-serine acetyltransferase activity"/>
    <property type="evidence" value="ECO:0007669"/>
    <property type="project" value="TreeGrafter"/>
</dbReference>
<proteinExistence type="predicted"/>
<dbReference type="SUPFAM" id="SSF55729">
    <property type="entry name" value="Acyl-CoA N-acyltransferases (Nat)"/>
    <property type="match status" value="1"/>
</dbReference>
<evidence type="ECO:0000313" key="3">
    <source>
        <dbReference type="EMBL" id="KAJ5443493.1"/>
    </source>
</evidence>
<dbReference type="Gene3D" id="3.40.630.30">
    <property type="match status" value="1"/>
</dbReference>
<evidence type="ECO:0000313" key="4">
    <source>
        <dbReference type="Proteomes" id="UP001213681"/>
    </source>
</evidence>
<feature type="region of interest" description="Disordered" evidence="1">
    <location>
        <begin position="193"/>
        <end position="214"/>
    </location>
</feature>
<protein>
    <submittedName>
        <fullName evidence="3">Acyl-CoA N-acyltransferase</fullName>
    </submittedName>
</protein>
<dbReference type="AlphaFoldDB" id="A0AAD6C0P8"/>
<dbReference type="PROSITE" id="PS51186">
    <property type="entry name" value="GNAT"/>
    <property type="match status" value="1"/>
</dbReference>
<gene>
    <name evidence="3" type="ORF">N7458_007365</name>
</gene>
<keyword evidence="4" id="KW-1185">Reference proteome</keyword>
<dbReference type="Pfam" id="PF13302">
    <property type="entry name" value="Acetyltransf_3"/>
    <property type="match status" value="1"/>
</dbReference>
<feature type="domain" description="N-acetyltransferase" evidence="2">
    <location>
        <begin position="31"/>
        <end position="196"/>
    </location>
</feature>
<evidence type="ECO:0000256" key="1">
    <source>
        <dbReference type="SAM" id="MobiDB-lite"/>
    </source>
</evidence>
<dbReference type="InterPro" id="IPR016181">
    <property type="entry name" value="Acyl_CoA_acyltransferase"/>
</dbReference>